<reference evidence="2" key="1">
    <citation type="submission" date="2018-05" db="EMBL/GenBank/DDBJ databases">
        <authorList>
            <person name="Lanie J.A."/>
            <person name="Ng W.-L."/>
            <person name="Kazmierczak K.M."/>
            <person name="Andrzejewski T.M."/>
            <person name="Davidsen T.M."/>
            <person name="Wayne K.J."/>
            <person name="Tettelin H."/>
            <person name="Glass J.I."/>
            <person name="Rusch D."/>
            <person name="Podicherti R."/>
            <person name="Tsui H.-C.T."/>
            <person name="Winkler M.E."/>
        </authorList>
    </citation>
    <scope>NUCLEOTIDE SEQUENCE</scope>
</reference>
<sequence length="227" mass="25492">MIPQSIVDFFYINQDALWLTTLILDLSLTLAMYRVFGRIGLTAAIVLAILLANLQGPKLTEIFGMETSLGVIFYSTIFFATDLLSEKYGRQVAGKAVLMGFGVSVIAVLMMSMSLLYLPSTQPNTAEFSLEIHQAFESILDFTPRFVAGSLLAYLISQSFDVWLFHKIKSYTDGRHLWIRNNLSTMTSQALDTTIYSLVVWWGIVDLTTAIELGLVKYGFKIFYCCL</sequence>
<dbReference type="HAMAP" id="MF_02088">
    <property type="entry name" value="Q_prec_transport"/>
    <property type="match status" value="1"/>
</dbReference>
<proteinExistence type="inferred from homology"/>
<keyword evidence="1" id="KW-0472">Membrane</keyword>
<dbReference type="InterPro" id="IPR003744">
    <property type="entry name" value="YhhQ"/>
</dbReference>
<evidence type="ECO:0000256" key="1">
    <source>
        <dbReference type="SAM" id="Phobius"/>
    </source>
</evidence>
<dbReference type="AlphaFoldDB" id="A0A381VFF0"/>
<dbReference type="EMBL" id="UINC01008691">
    <property type="protein sequence ID" value="SVA39089.1"/>
    <property type="molecule type" value="Genomic_DNA"/>
</dbReference>
<gene>
    <name evidence="2" type="ORF">METZ01_LOCUS91943</name>
</gene>
<dbReference type="Pfam" id="PF02592">
    <property type="entry name" value="Vut_1"/>
    <property type="match status" value="1"/>
</dbReference>
<feature type="transmembrane region" description="Helical" evidence="1">
    <location>
        <begin position="96"/>
        <end position="118"/>
    </location>
</feature>
<dbReference type="PANTHER" id="PTHR34300:SF2">
    <property type="entry name" value="QUEUOSINE PRECURSOR TRANSPORTER-RELATED"/>
    <property type="match status" value="1"/>
</dbReference>
<protein>
    <recommendedName>
        <fullName evidence="3">Queuosine precursor transporter</fullName>
    </recommendedName>
</protein>
<evidence type="ECO:0008006" key="3">
    <source>
        <dbReference type="Google" id="ProtNLM"/>
    </source>
</evidence>
<organism evidence="2">
    <name type="scientific">marine metagenome</name>
    <dbReference type="NCBI Taxonomy" id="408172"/>
    <lineage>
        <taxon>unclassified sequences</taxon>
        <taxon>metagenomes</taxon>
        <taxon>ecological metagenomes</taxon>
    </lineage>
</organism>
<feature type="transmembrane region" description="Helical" evidence="1">
    <location>
        <begin position="62"/>
        <end position="84"/>
    </location>
</feature>
<feature type="transmembrane region" description="Helical" evidence="1">
    <location>
        <begin position="40"/>
        <end position="56"/>
    </location>
</feature>
<dbReference type="NCBIfam" id="TIGR00697">
    <property type="entry name" value="queuosine precursor transporter"/>
    <property type="match status" value="1"/>
</dbReference>
<accession>A0A381VFF0</accession>
<keyword evidence="1" id="KW-1133">Transmembrane helix</keyword>
<dbReference type="PANTHER" id="PTHR34300">
    <property type="entry name" value="QUEUOSINE PRECURSOR TRANSPORTER-RELATED"/>
    <property type="match status" value="1"/>
</dbReference>
<evidence type="ECO:0000313" key="2">
    <source>
        <dbReference type="EMBL" id="SVA39089.1"/>
    </source>
</evidence>
<keyword evidence="1" id="KW-0812">Transmembrane</keyword>
<name>A0A381VFF0_9ZZZZ</name>